<feature type="region of interest" description="Disordered" evidence="1">
    <location>
        <begin position="1"/>
        <end position="220"/>
    </location>
</feature>
<evidence type="ECO:0000313" key="3">
    <source>
        <dbReference type="Proteomes" id="UP001150217"/>
    </source>
</evidence>
<feature type="compositionally biased region" description="Polar residues" evidence="1">
    <location>
        <begin position="70"/>
        <end position="92"/>
    </location>
</feature>
<dbReference type="EMBL" id="JANVFT010000023">
    <property type="protein sequence ID" value="KAJ4497068.1"/>
    <property type="molecule type" value="Genomic_DNA"/>
</dbReference>
<evidence type="ECO:0000256" key="1">
    <source>
        <dbReference type="SAM" id="MobiDB-lite"/>
    </source>
</evidence>
<keyword evidence="3" id="KW-1185">Reference proteome</keyword>
<feature type="compositionally biased region" description="Basic and acidic residues" evidence="1">
    <location>
        <begin position="141"/>
        <end position="151"/>
    </location>
</feature>
<feature type="compositionally biased region" description="Polar residues" evidence="1">
    <location>
        <begin position="1"/>
        <end position="14"/>
    </location>
</feature>
<feature type="compositionally biased region" description="Pro residues" evidence="1">
    <location>
        <begin position="196"/>
        <end position="209"/>
    </location>
</feature>
<organism evidence="2 3">
    <name type="scientific">Lentinula lateritia</name>
    <dbReference type="NCBI Taxonomy" id="40482"/>
    <lineage>
        <taxon>Eukaryota</taxon>
        <taxon>Fungi</taxon>
        <taxon>Dikarya</taxon>
        <taxon>Basidiomycota</taxon>
        <taxon>Agaricomycotina</taxon>
        <taxon>Agaricomycetes</taxon>
        <taxon>Agaricomycetidae</taxon>
        <taxon>Agaricales</taxon>
        <taxon>Marasmiineae</taxon>
        <taxon>Omphalotaceae</taxon>
        <taxon>Lentinula</taxon>
    </lineage>
</organism>
<feature type="compositionally biased region" description="Basic and acidic residues" evidence="1">
    <location>
        <begin position="159"/>
        <end position="175"/>
    </location>
</feature>
<feature type="compositionally biased region" description="Polar residues" evidence="1">
    <location>
        <begin position="179"/>
        <end position="194"/>
    </location>
</feature>
<dbReference type="Proteomes" id="UP001150217">
    <property type="component" value="Unassembled WGS sequence"/>
</dbReference>
<feature type="compositionally biased region" description="Basic residues" evidence="1">
    <location>
        <begin position="105"/>
        <end position="114"/>
    </location>
</feature>
<protein>
    <submittedName>
        <fullName evidence="2">Uncharacterized protein</fullName>
    </submittedName>
</protein>
<comment type="caution">
    <text evidence="2">The sequence shown here is derived from an EMBL/GenBank/DDBJ whole genome shotgun (WGS) entry which is preliminary data.</text>
</comment>
<name>A0ABQ8VL17_9AGAR</name>
<evidence type="ECO:0000313" key="2">
    <source>
        <dbReference type="EMBL" id="KAJ4497068.1"/>
    </source>
</evidence>
<accession>A0ABQ8VL17</accession>
<proteinExistence type="predicted"/>
<reference evidence="2" key="1">
    <citation type="submission" date="2022-08" db="EMBL/GenBank/DDBJ databases">
        <title>A Global Phylogenomic Analysis of the Shiitake Genus Lentinula.</title>
        <authorList>
            <consortium name="DOE Joint Genome Institute"/>
            <person name="Sierra-Patev S."/>
            <person name="Min B."/>
            <person name="Naranjo-Ortiz M."/>
            <person name="Looney B."/>
            <person name="Konkel Z."/>
            <person name="Slot J.C."/>
            <person name="Sakamoto Y."/>
            <person name="Steenwyk J.L."/>
            <person name="Rokas A."/>
            <person name="Carro J."/>
            <person name="Camarero S."/>
            <person name="Ferreira P."/>
            <person name="Molpeceres G."/>
            <person name="Ruiz-Duenas F.J."/>
            <person name="Serrano A."/>
            <person name="Henrissat B."/>
            <person name="Drula E."/>
            <person name="Hughes K.W."/>
            <person name="Mata J.L."/>
            <person name="Ishikawa N.K."/>
            <person name="Vargas-Isla R."/>
            <person name="Ushijima S."/>
            <person name="Smith C.A."/>
            <person name="Ahrendt S."/>
            <person name="Andreopoulos W."/>
            <person name="He G."/>
            <person name="Labutti K."/>
            <person name="Lipzen A."/>
            <person name="Ng V."/>
            <person name="Riley R."/>
            <person name="Sandor L."/>
            <person name="Barry K."/>
            <person name="Martinez A.T."/>
            <person name="Xiao Y."/>
            <person name="Gibbons J.G."/>
            <person name="Terashima K."/>
            <person name="Grigoriev I.V."/>
            <person name="Hibbett D.S."/>
        </authorList>
    </citation>
    <scope>NUCLEOTIDE SEQUENCE</scope>
    <source>
        <strain evidence="2">RHP3577 ss4</strain>
    </source>
</reference>
<sequence>MARTIKSASASGSKPITDYFSRKPATRSKSDNISDGQSDTPKKQQLKPTTSSPPTEPPTFALSPEDRVQMRSSTPEANSRVESGYVSIQSQPIAIPPTPFSPKKFSAKKNKPRTKNLISSSESSSIDEVPGSVSGEEEMECVTRVRRDVEASKQSVAKWRKESPLLSDFPERMNVDEVPTSNFDTDQSLSSAERSTPPPSQQQLTPPPTTVLDHQALPPSPTAIETARKTEELIAAIKAKAIAAAKSSPIEQEIRHFKETLSDSDTDEELRPLEINVKAKGKGKAKEVAPSVPAVNTYYNTRSTNTHAKSKMISPTVLQSERRQAATKKKHNPFTALLKEKREDDRSGRSDLEFIKAAENILPKSQMLLEMDEEDGYDSFETPSQKTAAWLGREVDDMKADLDDGNRRRLFGEQSEGIKDILDGEQKNLQADVRRQIEVGVRFWRDKTSSAGDDVDMDVEPTLDFGEYIKSPVLRKLYNALKSRDQVRAIAILDSGLLTTVNPECPRGMTSYLTYLALSPANDRLSSAAYEALRNVWITSRGSEPGIILQDILNAVSRLGAYSQLLNLTGSQPSNLDADSRASLIFRLIKLTESSARSRLLNINEIPELVLILLAISLDPSTSASLQIAIAVVLDAIFQSIADPNVVADIEPIICTKILVYIKEFDPYNISRIVTLLTGSEGRSTRIARWVARSVLLGKTQVTESEYCHAPAVQDLSVILVQGATPVCQAFQINHDTDYVELGHYVQILAVALTDIPSYFPSEIAAVAAIKAQHPIQASPSKDKIDTPLEHLNRCITFVQRKITDNGTDIERSRTKAALHHLSMRLYFQLAARKADKNPAISNYFERRNPTARR</sequence>
<gene>
    <name evidence="2" type="ORF">C8R41DRAFT_224933</name>
</gene>